<accession>A0A2G8TBM7</accession>
<dbReference type="GO" id="GO:0035438">
    <property type="term" value="F:cyclic-di-GMP binding"/>
    <property type="evidence" value="ECO:0007669"/>
    <property type="project" value="UniProtKB-UniRule"/>
</dbReference>
<dbReference type="RefSeq" id="WP_099791140.1">
    <property type="nucleotide sequence ID" value="NZ_JBHLYV010000096.1"/>
</dbReference>
<keyword evidence="1 4" id="KW-0973">c-di-GMP</keyword>
<comment type="function">
    <text evidence="4">Acts as a flagellar brake, regulating swimming and swarming in a bis-(3'-5') cyclic diguanylic acid (c-di-GMP)-dependent manner. Binds 1 c-di-GMP dimer per subunit. Increasing levels of c-di-GMP lead to decreased motility.</text>
</comment>
<gene>
    <name evidence="4" type="primary">ycgR</name>
    <name evidence="7" type="ORF">CR105_19160</name>
</gene>
<organism evidence="7 8">
    <name type="scientific">Massilia eurypsychrophila</name>
    <dbReference type="NCBI Taxonomy" id="1485217"/>
    <lineage>
        <taxon>Bacteria</taxon>
        <taxon>Pseudomonadati</taxon>
        <taxon>Pseudomonadota</taxon>
        <taxon>Betaproteobacteria</taxon>
        <taxon>Burkholderiales</taxon>
        <taxon>Oxalobacteraceae</taxon>
        <taxon>Telluria group</taxon>
        <taxon>Massilia</taxon>
    </lineage>
</organism>
<evidence type="ECO:0000256" key="1">
    <source>
        <dbReference type="ARBA" id="ARBA00022636"/>
    </source>
</evidence>
<evidence type="ECO:0000259" key="5">
    <source>
        <dbReference type="Pfam" id="PF07238"/>
    </source>
</evidence>
<keyword evidence="7" id="KW-0969">Cilium</keyword>
<dbReference type="HAMAP" id="MF_01457">
    <property type="entry name" value="YcgR"/>
    <property type="match status" value="1"/>
</dbReference>
<evidence type="ECO:0000256" key="3">
    <source>
        <dbReference type="ARBA" id="ARBA00023143"/>
    </source>
</evidence>
<keyword evidence="2 4" id="KW-0547">Nucleotide-binding</keyword>
<keyword evidence="3 4" id="KW-0975">Bacterial flagellum</keyword>
<evidence type="ECO:0000313" key="8">
    <source>
        <dbReference type="Proteomes" id="UP000230390"/>
    </source>
</evidence>
<dbReference type="EMBL" id="PDOC01000014">
    <property type="protein sequence ID" value="PIL43379.1"/>
    <property type="molecule type" value="Genomic_DNA"/>
</dbReference>
<dbReference type="GO" id="GO:0071945">
    <property type="term" value="P:regulation of bacterial-type flagellum-dependent cell motility by regulation of motor speed"/>
    <property type="evidence" value="ECO:0007669"/>
    <property type="project" value="UniProtKB-UniRule"/>
</dbReference>
<sequence>MQPINDVGLENWHDFEVSSRREIIALLRSIGEKNQLVRMLVQGEADVCVTSVLDVDADTNSVILDRSIDSAQNLRILRGQRISFETSLDKIRILFSGEGVTETTFENAPALKLALPVSLIRLQRREFYRMATPLGNPVRAMIQMPEELGGTTVGFPLSDISCGGIAILDNKLVLGDTIGINYEGVRIDLPEIGAVTTTLQVRNSVDLTLLNNKTNRRLGCHFIDISRGNLAMVQRYITKLERERNARIAGLN</sequence>
<dbReference type="InterPro" id="IPR009875">
    <property type="entry name" value="PilZ_domain"/>
</dbReference>
<evidence type="ECO:0000259" key="6">
    <source>
        <dbReference type="Pfam" id="PF07317"/>
    </source>
</evidence>
<dbReference type="AlphaFoldDB" id="A0A2G8TBM7"/>
<comment type="subunit">
    <text evidence="4">Monomer. Interacts with the flagellar basal bodies.</text>
</comment>
<reference evidence="7 8" key="1">
    <citation type="submission" date="2017-10" db="EMBL/GenBank/DDBJ databases">
        <title>Massilia psychrophilum sp. nov., a novel purple-pigmented bacterium isolated from Tianshan glacier, Xinjiang Municipality, China.</title>
        <authorList>
            <person name="Wang H."/>
        </authorList>
    </citation>
    <scope>NUCLEOTIDE SEQUENCE [LARGE SCALE GENOMIC DNA]</scope>
    <source>
        <strain evidence="7 8">JCM 30074</strain>
    </source>
</reference>
<dbReference type="OrthoDB" id="5572581at2"/>
<proteinExistence type="inferred from homology"/>
<dbReference type="InterPro" id="IPR023787">
    <property type="entry name" value="T3SS_YcgR"/>
</dbReference>
<feature type="domain" description="Type III secretion system flagellar brake protein YcgR PilZN" evidence="6">
    <location>
        <begin position="15"/>
        <end position="121"/>
    </location>
</feature>
<feature type="domain" description="PilZ" evidence="5">
    <location>
        <begin position="123"/>
        <end position="238"/>
    </location>
</feature>
<dbReference type="InterPro" id="IPR009926">
    <property type="entry name" value="T3SS_YcgR_PilZN"/>
</dbReference>
<comment type="subcellular location">
    <subcellularLocation>
        <location evidence="4">Bacterial flagellum basal body</location>
    </subcellularLocation>
</comment>
<dbReference type="Proteomes" id="UP000230390">
    <property type="component" value="Unassembled WGS sequence"/>
</dbReference>
<evidence type="ECO:0000256" key="2">
    <source>
        <dbReference type="ARBA" id="ARBA00022741"/>
    </source>
</evidence>
<name>A0A2G8TBM7_9BURK</name>
<dbReference type="Pfam" id="PF07238">
    <property type="entry name" value="PilZ"/>
    <property type="match status" value="1"/>
</dbReference>
<protein>
    <recommendedName>
        <fullName evidence="4">Flagellar brake protein YcgR</fullName>
    </recommendedName>
    <alternativeName>
        <fullName evidence="4">Cyclic di-GMP binding protein YcgR</fullName>
    </alternativeName>
</protein>
<dbReference type="InterPro" id="IPR012349">
    <property type="entry name" value="Split_barrel_FMN-bd"/>
</dbReference>
<dbReference type="GO" id="GO:0071973">
    <property type="term" value="P:bacterial-type flagellum-dependent cell motility"/>
    <property type="evidence" value="ECO:0007669"/>
    <property type="project" value="UniProtKB-UniRule"/>
</dbReference>
<evidence type="ECO:0000313" key="7">
    <source>
        <dbReference type="EMBL" id="PIL43379.1"/>
    </source>
</evidence>
<dbReference type="GO" id="GO:0009425">
    <property type="term" value="C:bacterial-type flagellum basal body"/>
    <property type="evidence" value="ECO:0007669"/>
    <property type="project" value="UniProtKB-SubCell"/>
</dbReference>
<keyword evidence="8" id="KW-1185">Reference proteome</keyword>
<comment type="caution">
    <text evidence="7">The sequence shown here is derived from an EMBL/GenBank/DDBJ whole genome shotgun (WGS) entry which is preliminary data.</text>
</comment>
<dbReference type="Gene3D" id="2.30.110.10">
    <property type="entry name" value="Electron Transport, Fmn-binding Protein, Chain A"/>
    <property type="match status" value="1"/>
</dbReference>
<keyword evidence="7" id="KW-0282">Flagellum</keyword>
<evidence type="ECO:0000256" key="4">
    <source>
        <dbReference type="HAMAP-Rule" id="MF_01457"/>
    </source>
</evidence>
<dbReference type="Pfam" id="PF07317">
    <property type="entry name" value="PilZN"/>
    <property type="match status" value="1"/>
</dbReference>
<comment type="similarity">
    <text evidence="4">Belongs to the YcgR family.</text>
</comment>
<keyword evidence="7" id="KW-0966">Cell projection</keyword>
<dbReference type="Gene3D" id="2.40.10.220">
    <property type="entry name" value="predicted glycosyltransferase like domains"/>
    <property type="match status" value="1"/>
</dbReference>